<dbReference type="SUPFAM" id="SSF53448">
    <property type="entry name" value="Nucleotide-diphospho-sugar transferases"/>
    <property type="match status" value="1"/>
</dbReference>
<dbReference type="OrthoDB" id="9813880at2"/>
<dbReference type="Pfam" id="PF00483">
    <property type="entry name" value="NTP_transferase"/>
    <property type="match status" value="1"/>
</dbReference>
<evidence type="ECO:0000313" key="3">
    <source>
        <dbReference type="Proteomes" id="UP000321533"/>
    </source>
</evidence>
<dbReference type="InterPro" id="IPR029044">
    <property type="entry name" value="Nucleotide-diphossugar_trans"/>
</dbReference>
<dbReference type="InterPro" id="IPR005835">
    <property type="entry name" value="NTP_transferase_dom"/>
</dbReference>
<dbReference type="KEGG" id="pgin:FRZ67_05020"/>
<name>A0A5B8V7D3_9BACT</name>
<dbReference type="InterPro" id="IPR050486">
    <property type="entry name" value="Mannose-1P_guanyltransferase"/>
</dbReference>
<dbReference type="AlphaFoldDB" id="A0A5B8V7D3"/>
<evidence type="ECO:0000313" key="2">
    <source>
        <dbReference type="EMBL" id="QEC66691.1"/>
    </source>
</evidence>
<reference evidence="2 3" key="1">
    <citation type="journal article" date="2016" name="Int. J. Syst. Evol. Microbiol.">
        <title>Panacibacter ginsenosidivorans gen. nov., sp. nov., with ginsenoside converting activity isolated from soil of a ginseng field.</title>
        <authorList>
            <person name="Siddiqi M.Z."/>
            <person name="Muhammad Shafi S."/>
            <person name="Choi K.D."/>
            <person name="Im W.T."/>
        </authorList>
    </citation>
    <scope>NUCLEOTIDE SEQUENCE [LARGE SCALE GENOMIC DNA]</scope>
    <source>
        <strain evidence="2 3">Gsoil1550</strain>
    </source>
</reference>
<dbReference type="GO" id="GO:0016740">
    <property type="term" value="F:transferase activity"/>
    <property type="evidence" value="ECO:0007669"/>
    <property type="project" value="UniProtKB-KW"/>
</dbReference>
<dbReference type="Gene3D" id="3.90.550.10">
    <property type="entry name" value="Spore Coat Polysaccharide Biosynthesis Protein SpsA, Chain A"/>
    <property type="match status" value="1"/>
</dbReference>
<dbReference type="PANTHER" id="PTHR22572">
    <property type="entry name" value="SUGAR-1-PHOSPHATE GUANYL TRANSFERASE"/>
    <property type="match status" value="1"/>
</dbReference>
<dbReference type="CDD" id="cd06915">
    <property type="entry name" value="NTP_transferase_WcbM_like"/>
    <property type="match status" value="1"/>
</dbReference>
<keyword evidence="3" id="KW-1185">Reference proteome</keyword>
<dbReference type="EMBL" id="CP042435">
    <property type="protein sequence ID" value="QEC66691.1"/>
    <property type="molecule type" value="Genomic_DNA"/>
</dbReference>
<evidence type="ECO:0000259" key="1">
    <source>
        <dbReference type="Pfam" id="PF00483"/>
    </source>
</evidence>
<keyword evidence="2" id="KW-0808">Transferase</keyword>
<feature type="domain" description="Nucleotidyl transferase" evidence="1">
    <location>
        <begin position="6"/>
        <end position="230"/>
    </location>
</feature>
<dbReference type="RefSeq" id="WP_147188491.1">
    <property type="nucleotide sequence ID" value="NZ_CP042435.1"/>
</dbReference>
<proteinExistence type="predicted"/>
<sequence length="234" mass="26606">MKIKEAIILAGGLGTRLRSAVPDLPKCMAPVNGKPFIVYVIDYLQSQGVEKFILSLGYKHEVITAFIKNRYPTLDVEYSIEEEPLGTGGAIRYACLKTSEDNVIATNGDTLFKIDTAKLYGFHAMCGADCTLSLKPMKNFDRYGVVELNKDYSIASFKEKQQYEEGLINGGLYVLNTKKFLAEYLPLKFSFEKDYLEAFYTKRRMYGVVQDEYFIDIGIPEDYERAQKELIINN</sequence>
<accession>A0A5B8V7D3</accession>
<organism evidence="2 3">
    <name type="scientific">Panacibacter ginsenosidivorans</name>
    <dbReference type="NCBI Taxonomy" id="1813871"/>
    <lineage>
        <taxon>Bacteria</taxon>
        <taxon>Pseudomonadati</taxon>
        <taxon>Bacteroidota</taxon>
        <taxon>Chitinophagia</taxon>
        <taxon>Chitinophagales</taxon>
        <taxon>Chitinophagaceae</taxon>
        <taxon>Panacibacter</taxon>
    </lineage>
</organism>
<gene>
    <name evidence="2" type="ORF">FRZ67_05020</name>
</gene>
<dbReference type="Proteomes" id="UP000321533">
    <property type="component" value="Chromosome"/>
</dbReference>
<protein>
    <submittedName>
        <fullName evidence="2">Nucleotidyltransferase</fullName>
    </submittedName>
</protein>